<dbReference type="GO" id="GO:0050334">
    <property type="term" value="F:thiaminase activity"/>
    <property type="evidence" value="ECO:0007669"/>
    <property type="project" value="InterPro"/>
</dbReference>
<dbReference type="InterPro" id="IPR016084">
    <property type="entry name" value="Haem_Oase-like_multi-hlx"/>
</dbReference>
<evidence type="ECO:0000313" key="3">
    <source>
        <dbReference type="Proteomes" id="UP000001431"/>
    </source>
</evidence>
<protein>
    <submittedName>
        <fullName evidence="2">Transcriptional activator, TenA family</fullName>
    </submittedName>
</protein>
<dbReference type="Proteomes" id="UP000001431">
    <property type="component" value="Chromosome"/>
</dbReference>
<evidence type="ECO:0000259" key="1">
    <source>
        <dbReference type="Pfam" id="PF03070"/>
    </source>
</evidence>
<dbReference type="HOGENOM" id="CLU_077537_3_0_2"/>
<dbReference type="CDD" id="cd19363">
    <property type="entry name" value="TenA_C_PH1161-like"/>
    <property type="match status" value="1"/>
</dbReference>
<dbReference type="eggNOG" id="arCOG01128">
    <property type="taxonomic scope" value="Archaea"/>
</dbReference>
<keyword evidence="3" id="KW-1185">Reference proteome</keyword>
<dbReference type="GeneID" id="4910253"/>
<dbReference type="SUPFAM" id="SSF48613">
    <property type="entry name" value="Heme oxygenase-like"/>
    <property type="match status" value="1"/>
</dbReference>
<evidence type="ECO:0000313" key="2">
    <source>
        <dbReference type="EMBL" id="ABO08740.1"/>
    </source>
</evidence>
<sequence length="214" mass="24294">MGVSEVLRDRAWGVWGRILEHPFVVELYEGRLPVDKFRYYLLQDYFYLVNFAKALSLAAARAPSVGLMKLALGLAYGTVTGEMANYEGLLREVGLSVEAAASTEPNEVNRAYMSFLLAACALEGFYECMAAVLPCFWTYLDIAERHRERLRGNKVDVYVRWASTYLSEEYRRLVESLKSALDKGGRGADELWPYFKAAVEYELAFWDAAYRGTS</sequence>
<dbReference type="AlphaFoldDB" id="A3MVS3"/>
<dbReference type="NCBIfam" id="TIGR04306">
    <property type="entry name" value="salvage_TenA"/>
    <property type="match status" value="1"/>
</dbReference>
<feature type="domain" description="Thiaminase-2/PQQC" evidence="1">
    <location>
        <begin position="13"/>
        <end position="211"/>
    </location>
</feature>
<dbReference type="Gene3D" id="1.20.910.10">
    <property type="entry name" value="Heme oxygenase-like"/>
    <property type="match status" value="1"/>
</dbReference>
<dbReference type="GO" id="GO:0006772">
    <property type="term" value="P:thiamine metabolic process"/>
    <property type="evidence" value="ECO:0007669"/>
    <property type="project" value="InterPro"/>
</dbReference>
<dbReference type="Pfam" id="PF03070">
    <property type="entry name" value="TENA_THI-4"/>
    <property type="match status" value="1"/>
</dbReference>
<name>A3MVS3_PYRCJ</name>
<reference evidence="2" key="1">
    <citation type="submission" date="2007-02" db="EMBL/GenBank/DDBJ databases">
        <title>Complete sequence of Pyrobaculum calidifontis JCM 11548.</title>
        <authorList>
            <consortium name="US DOE Joint Genome Institute"/>
            <person name="Copeland A."/>
            <person name="Lucas S."/>
            <person name="Lapidus A."/>
            <person name="Barry K."/>
            <person name="Glavina del Rio T."/>
            <person name="Dalin E."/>
            <person name="Tice H."/>
            <person name="Pitluck S."/>
            <person name="Chain P."/>
            <person name="Malfatti S."/>
            <person name="Shin M."/>
            <person name="Vergez L."/>
            <person name="Schmutz J."/>
            <person name="Larimer F."/>
            <person name="Land M."/>
            <person name="Hauser L."/>
            <person name="Kyrpides N."/>
            <person name="Mikhailova N."/>
            <person name="Cozen A.E."/>
            <person name="Fitz-Gibbon S.T."/>
            <person name="House C.H."/>
            <person name="Saltikov C."/>
            <person name="Lowe T.M."/>
            <person name="Richardson P."/>
        </authorList>
    </citation>
    <scope>NUCLEOTIDE SEQUENCE [LARGE SCALE GENOMIC DNA]</scope>
    <source>
        <strain evidence="2">JCM 11548</strain>
    </source>
</reference>
<dbReference type="RefSeq" id="WP_011849998.1">
    <property type="nucleotide sequence ID" value="NC_009073.1"/>
</dbReference>
<organism evidence="2 3">
    <name type="scientific">Pyrobaculum calidifontis (strain DSM 21063 / JCM 11548 / VA1)</name>
    <dbReference type="NCBI Taxonomy" id="410359"/>
    <lineage>
        <taxon>Archaea</taxon>
        <taxon>Thermoproteota</taxon>
        <taxon>Thermoprotei</taxon>
        <taxon>Thermoproteales</taxon>
        <taxon>Thermoproteaceae</taxon>
        <taxon>Pyrobaculum</taxon>
    </lineage>
</organism>
<dbReference type="KEGG" id="pcl:Pcal_1316"/>
<dbReference type="GO" id="GO:0005829">
    <property type="term" value="C:cytosol"/>
    <property type="evidence" value="ECO:0007669"/>
    <property type="project" value="TreeGrafter"/>
</dbReference>
<dbReference type="OrthoDB" id="85443at2157"/>
<dbReference type="InterPro" id="IPR004305">
    <property type="entry name" value="Thiaminase-2/PQQC"/>
</dbReference>
<dbReference type="PANTHER" id="PTHR43198:SF2">
    <property type="entry name" value="SI:CH1073-67J19.1-RELATED"/>
    <property type="match status" value="1"/>
</dbReference>
<dbReference type="InterPro" id="IPR027574">
    <property type="entry name" value="Thiaminase_II"/>
</dbReference>
<dbReference type="PANTHER" id="PTHR43198">
    <property type="entry name" value="BIFUNCTIONAL TH2 PROTEIN"/>
    <property type="match status" value="1"/>
</dbReference>
<dbReference type="EMBL" id="CP000561">
    <property type="protein sequence ID" value="ABO08740.1"/>
    <property type="molecule type" value="Genomic_DNA"/>
</dbReference>
<dbReference type="InterPro" id="IPR050967">
    <property type="entry name" value="Thiamine_Salvage_TenA"/>
</dbReference>
<proteinExistence type="predicted"/>
<gene>
    <name evidence="2" type="ordered locus">Pcal_1316</name>
</gene>
<dbReference type="STRING" id="410359.Pcal_1316"/>
<accession>A3MVS3</accession>